<keyword evidence="2" id="KW-0472">Membrane</keyword>
<dbReference type="Proteomes" id="UP000594034">
    <property type="component" value="Chromosome"/>
</dbReference>
<keyword evidence="2" id="KW-1133">Transmembrane helix</keyword>
<sequence>MSVINQMLKDLDARQGGPGATARYQPPARQPLWLWLLISLTCLGALALLGWRSWGYWQHGKSIQSASVVTAPAPTPPSEQAESVDALVALPVPDERRQAEAASSKTQAEPAATQSQSAPADEKVEDEVVVPPGEDPEHYYARLDAALQPERQEEDALAAEMVPPTPVTKKVKPKNQLSIQPVELSAAQRSELAERRAATALARGDLQEAERQYGDLLSEQPDHVEARKQLAALLYGQERYEEAQKSLLEGLRVHPAQADFRLLLARMAIAQQQPQQALDWLAGARPSIAQNLDYYATWAALAQDAGHTAEARQLYLDLLHQRPDEGRWWLGLGIAEETLGNTAQALEAYRNAQLHGGLGEASNNWLAQRIAALSPHG</sequence>
<dbReference type="EMBL" id="CP040449">
    <property type="protein sequence ID" value="QFI55860.1"/>
    <property type="molecule type" value="Genomic_DNA"/>
</dbReference>
<evidence type="ECO:0000256" key="2">
    <source>
        <dbReference type="SAM" id="Phobius"/>
    </source>
</evidence>
<dbReference type="KEGG" id="asim:FE240_14895"/>
<dbReference type="PANTHER" id="PTHR44809">
    <property type="match status" value="1"/>
</dbReference>
<dbReference type="SMART" id="SM00028">
    <property type="entry name" value="TPR"/>
    <property type="match status" value="3"/>
</dbReference>
<keyword evidence="4" id="KW-1185">Reference proteome</keyword>
<dbReference type="Gene3D" id="1.25.40.10">
    <property type="entry name" value="Tetratricopeptide repeat domain"/>
    <property type="match status" value="1"/>
</dbReference>
<dbReference type="InterPro" id="IPR019734">
    <property type="entry name" value="TPR_rpt"/>
</dbReference>
<dbReference type="Pfam" id="PF13432">
    <property type="entry name" value="TPR_16"/>
    <property type="match status" value="1"/>
</dbReference>
<dbReference type="SUPFAM" id="SSF48452">
    <property type="entry name" value="TPR-like"/>
    <property type="match status" value="1"/>
</dbReference>
<keyword evidence="2" id="KW-0812">Transmembrane</keyword>
<feature type="compositionally biased region" description="Polar residues" evidence="1">
    <location>
        <begin position="101"/>
        <end position="118"/>
    </location>
</feature>
<evidence type="ECO:0000313" key="3">
    <source>
        <dbReference type="EMBL" id="QFI55860.1"/>
    </source>
</evidence>
<dbReference type="InterPro" id="IPR052943">
    <property type="entry name" value="TMTC_O-mannosyl-trnsfr"/>
</dbReference>
<evidence type="ECO:0000313" key="4">
    <source>
        <dbReference type="Proteomes" id="UP000594034"/>
    </source>
</evidence>
<feature type="region of interest" description="Disordered" evidence="1">
    <location>
        <begin position="96"/>
        <end position="126"/>
    </location>
</feature>
<dbReference type="RefSeq" id="WP_193002001.1">
    <property type="nucleotide sequence ID" value="NZ_CP040449.1"/>
</dbReference>
<name>A0A5J6WZE0_9GAMM</name>
<organism evidence="3 4">
    <name type="scientific">Aeromonas simiae</name>
    <dbReference type="NCBI Taxonomy" id="218936"/>
    <lineage>
        <taxon>Bacteria</taxon>
        <taxon>Pseudomonadati</taxon>
        <taxon>Pseudomonadota</taxon>
        <taxon>Gammaproteobacteria</taxon>
        <taxon>Aeromonadales</taxon>
        <taxon>Aeromonadaceae</taxon>
        <taxon>Aeromonas</taxon>
    </lineage>
</organism>
<feature type="transmembrane region" description="Helical" evidence="2">
    <location>
        <begin position="32"/>
        <end position="51"/>
    </location>
</feature>
<dbReference type="InterPro" id="IPR011990">
    <property type="entry name" value="TPR-like_helical_dom_sf"/>
</dbReference>
<accession>A0A5J6WZE0</accession>
<protein>
    <submittedName>
        <fullName evidence="3">Tetratricopeptide repeat protein</fullName>
    </submittedName>
</protein>
<reference evidence="3 4" key="1">
    <citation type="submission" date="2019-05" db="EMBL/GenBank/DDBJ databases">
        <title>OXA-830, a novel chromosomally encoded expanded-spectrum class D beta-lactamase in Aeromonas simiae.</title>
        <authorList>
            <person name="Zhou W."/>
            <person name="Chen Q."/>
        </authorList>
    </citation>
    <scope>NUCLEOTIDE SEQUENCE [LARGE SCALE GENOMIC DNA]</scope>
    <source>
        <strain evidence="3 4">A6</strain>
    </source>
</reference>
<gene>
    <name evidence="3" type="ORF">FE240_14895</name>
</gene>
<evidence type="ECO:0000256" key="1">
    <source>
        <dbReference type="SAM" id="MobiDB-lite"/>
    </source>
</evidence>
<proteinExistence type="predicted"/>
<dbReference type="PANTHER" id="PTHR44809:SF1">
    <property type="entry name" value="PROTEIN O-MANNOSYL-TRANSFERASE TMTC1"/>
    <property type="match status" value="1"/>
</dbReference>
<dbReference type="Pfam" id="PF14559">
    <property type="entry name" value="TPR_19"/>
    <property type="match status" value="1"/>
</dbReference>
<dbReference type="AlphaFoldDB" id="A0A5J6WZE0"/>